<protein>
    <submittedName>
        <fullName evidence="1">Uncharacterized protein</fullName>
    </submittedName>
</protein>
<evidence type="ECO:0000313" key="1">
    <source>
        <dbReference type="EMBL" id="PHZ12858.1"/>
    </source>
</evidence>
<proteinExistence type="predicted"/>
<accession>A0A2G4SVP0</accession>
<dbReference type="GeneID" id="35445470"/>
<dbReference type="RefSeq" id="XP_023466566.1">
    <property type="nucleotide sequence ID" value="XM_023614481.1"/>
</dbReference>
<gene>
    <name evidence="1" type="ORF">RHIMIDRAFT_305935</name>
</gene>
<name>A0A2G4SVP0_RHIZD</name>
<reference evidence="1 2" key="1">
    <citation type="journal article" date="2016" name="Proc. Natl. Acad. Sci. U.S.A.">
        <title>Lipid metabolic changes in an early divergent fungus govern the establishment of a mutualistic symbiosis with endobacteria.</title>
        <authorList>
            <person name="Lastovetsky O.A."/>
            <person name="Gaspar M.L."/>
            <person name="Mondo S.J."/>
            <person name="LaButti K.M."/>
            <person name="Sandor L."/>
            <person name="Grigoriev I.V."/>
            <person name="Henry S.A."/>
            <person name="Pawlowska T.E."/>
        </authorList>
    </citation>
    <scope>NUCLEOTIDE SEQUENCE [LARGE SCALE GENOMIC DNA]</scope>
    <source>
        <strain evidence="1 2">ATCC 52813</strain>
    </source>
</reference>
<evidence type="ECO:0000313" key="2">
    <source>
        <dbReference type="Proteomes" id="UP000242254"/>
    </source>
</evidence>
<dbReference type="EMBL" id="KZ303848">
    <property type="protein sequence ID" value="PHZ12858.1"/>
    <property type="molecule type" value="Genomic_DNA"/>
</dbReference>
<organism evidence="1 2">
    <name type="scientific">Rhizopus microsporus ATCC 52813</name>
    <dbReference type="NCBI Taxonomy" id="1340429"/>
    <lineage>
        <taxon>Eukaryota</taxon>
        <taxon>Fungi</taxon>
        <taxon>Fungi incertae sedis</taxon>
        <taxon>Mucoromycota</taxon>
        <taxon>Mucoromycotina</taxon>
        <taxon>Mucoromycetes</taxon>
        <taxon>Mucorales</taxon>
        <taxon>Mucorineae</taxon>
        <taxon>Rhizopodaceae</taxon>
        <taxon>Rhizopus</taxon>
    </lineage>
</organism>
<keyword evidence="2" id="KW-1185">Reference proteome</keyword>
<sequence length="256" mass="29003">MERCLFLNKFSLTLHIQKCTPYLCPVVSLDVLNTSTSLILALFDLTRLELMEYHSYVFSKKVDITEADVVVEIWSTILERLFRRTVLRIKWGESIGNSGNVSDSPGFKIDLRVVKDTLLVRKKKADKANCEISRIDPDLVKITSDGTKLLIGSKTVLDKLLEEDPEKAKEFSVLVPQLVGNILWNTLRTRENKIRHLCNAPSTGLKNTQIGTVSTVNIIFTEYYCQGLLHQESEYSQGCAFMNGRGSINEKNNIIM</sequence>
<dbReference type="AlphaFoldDB" id="A0A2G4SVP0"/>
<dbReference type="Proteomes" id="UP000242254">
    <property type="component" value="Unassembled WGS sequence"/>
</dbReference>